<dbReference type="InterPro" id="IPR020930">
    <property type="entry name" value="Ribosomal_uL5_bac-type"/>
</dbReference>
<dbReference type="Pfam" id="PF01386">
    <property type="entry name" value="Ribosomal_L25p"/>
    <property type="match status" value="1"/>
</dbReference>
<comment type="caution">
    <text evidence="9">The sequence shown here is derived from an EMBL/GenBank/DDBJ whole genome shotgun (WGS) entry which is preliminary data.</text>
</comment>
<dbReference type="HAMAP" id="MF_01334">
    <property type="entry name" value="Ribosomal_bL25_CTC"/>
    <property type="match status" value="1"/>
</dbReference>
<dbReference type="Pfam" id="PF14693">
    <property type="entry name" value="Ribosomal_TL5_C"/>
    <property type="match status" value="1"/>
</dbReference>
<evidence type="ECO:0000256" key="1">
    <source>
        <dbReference type="ARBA" id="ARBA00022730"/>
    </source>
</evidence>
<dbReference type="SUPFAM" id="SSF50715">
    <property type="entry name" value="Ribosomal protein L25-like"/>
    <property type="match status" value="1"/>
</dbReference>
<dbReference type="Gene3D" id="2.170.120.20">
    <property type="entry name" value="Ribosomal protein L25, beta domain"/>
    <property type="match status" value="1"/>
</dbReference>
<comment type="similarity">
    <text evidence="5">Belongs to the bacterial ribosomal protein bL25 family. CTC subfamily.</text>
</comment>
<keyword evidence="1 5" id="KW-0699">rRNA-binding</keyword>
<organism evidence="9 10">
    <name type="scientific">Candidatus Shapirobacteria bacterium CG09_land_8_20_14_0_10_38_17</name>
    <dbReference type="NCBI Taxonomy" id="1974884"/>
    <lineage>
        <taxon>Bacteria</taxon>
        <taxon>Candidatus Shapironibacteriota</taxon>
    </lineage>
</organism>
<dbReference type="PANTHER" id="PTHR33284">
    <property type="entry name" value="RIBOSOMAL PROTEIN L25/GLN-TRNA SYNTHETASE, ANTI-CODON-BINDING DOMAIN-CONTAINING PROTEIN"/>
    <property type="match status" value="1"/>
</dbReference>
<evidence type="ECO:0000259" key="8">
    <source>
        <dbReference type="Pfam" id="PF14693"/>
    </source>
</evidence>
<sequence length="229" mass="25259">MARPKIVAEKRKILGRKVKKLRREGILPANLFGKKIKSQALQVSQKELLEVFEKMGETGLIDLAVDKQKARPVLISSLQVDPVTGSSLHVDFHQVDLEEKTVVAVPIELIGTSPVIEKDEGVLVQPLLEVEVEALPQQLPDHLEADVSVLTKLNDAVRVSDLKVGKEVEIKAEKNEIVVKVGALREEEVAPVATEEAGVEEKGEGEEGKEIEEKKEEKEEKVETQKSSS</sequence>
<dbReference type="EMBL" id="PEZH01000048">
    <property type="protein sequence ID" value="PIS14981.1"/>
    <property type="molecule type" value="Genomic_DNA"/>
</dbReference>
<evidence type="ECO:0000256" key="5">
    <source>
        <dbReference type="HAMAP-Rule" id="MF_01334"/>
    </source>
</evidence>
<dbReference type="InterPro" id="IPR029751">
    <property type="entry name" value="Ribosomal_L25_dom"/>
</dbReference>
<gene>
    <name evidence="5" type="primary">rplY</name>
    <name evidence="5" type="synonym">ctc</name>
    <name evidence="9" type="ORF">COT63_02395</name>
</gene>
<reference evidence="10" key="1">
    <citation type="submission" date="2017-09" db="EMBL/GenBank/DDBJ databases">
        <title>Depth-based differentiation of microbial function through sediment-hosted aquifers and enrichment of novel symbionts in the deep terrestrial subsurface.</title>
        <authorList>
            <person name="Probst A.J."/>
            <person name="Ladd B."/>
            <person name="Jarett J.K."/>
            <person name="Geller-Mcgrath D.E."/>
            <person name="Sieber C.M.K."/>
            <person name="Emerson J.B."/>
            <person name="Anantharaman K."/>
            <person name="Thomas B.C."/>
            <person name="Malmstrom R."/>
            <person name="Stieglmeier M."/>
            <person name="Klingl A."/>
            <person name="Woyke T."/>
            <person name="Ryan C.M."/>
            <person name="Banfield J.F."/>
        </authorList>
    </citation>
    <scope>NUCLEOTIDE SEQUENCE [LARGE SCALE GENOMIC DNA]</scope>
</reference>
<evidence type="ECO:0000313" key="9">
    <source>
        <dbReference type="EMBL" id="PIS14981.1"/>
    </source>
</evidence>
<dbReference type="GO" id="GO:0006412">
    <property type="term" value="P:translation"/>
    <property type="evidence" value="ECO:0007669"/>
    <property type="project" value="UniProtKB-UniRule"/>
</dbReference>
<dbReference type="Proteomes" id="UP000231282">
    <property type="component" value="Unassembled WGS sequence"/>
</dbReference>
<name>A0A2H0WQT5_9BACT</name>
<dbReference type="NCBIfam" id="TIGR00731">
    <property type="entry name" value="bL25_bact_ctc"/>
    <property type="match status" value="1"/>
</dbReference>
<dbReference type="CDD" id="cd00495">
    <property type="entry name" value="Ribosomal_L25_TL5_CTC"/>
    <property type="match status" value="1"/>
</dbReference>
<evidence type="ECO:0000256" key="4">
    <source>
        <dbReference type="ARBA" id="ARBA00023274"/>
    </source>
</evidence>
<dbReference type="AlphaFoldDB" id="A0A2H0WQT5"/>
<proteinExistence type="inferred from homology"/>
<feature type="region of interest" description="Disordered" evidence="6">
    <location>
        <begin position="190"/>
        <end position="229"/>
    </location>
</feature>
<dbReference type="PANTHER" id="PTHR33284:SF1">
    <property type="entry name" value="RIBOSOMAL PROTEIN L25_GLN-TRNA SYNTHETASE, ANTI-CODON-BINDING DOMAIN-CONTAINING PROTEIN"/>
    <property type="match status" value="1"/>
</dbReference>
<dbReference type="GO" id="GO:0022625">
    <property type="term" value="C:cytosolic large ribosomal subunit"/>
    <property type="evidence" value="ECO:0007669"/>
    <property type="project" value="TreeGrafter"/>
</dbReference>
<dbReference type="GO" id="GO:0003735">
    <property type="term" value="F:structural constituent of ribosome"/>
    <property type="evidence" value="ECO:0007669"/>
    <property type="project" value="InterPro"/>
</dbReference>
<dbReference type="InterPro" id="IPR037121">
    <property type="entry name" value="Ribosomal_bL25_C"/>
</dbReference>
<keyword evidence="3 5" id="KW-0689">Ribosomal protein</keyword>
<feature type="domain" description="Large ribosomal subunit protein bL25 beta" evidence="8">
    <location>
        <begin position="101"/>
        <end position="183"/>
    </location>
</feature>
<dbReference type="InterPro" id="IPR020056">
    <property type="entry name" value="Rbsml_bL25/Gln-tRNA_synth_N"/>
</dbReference>
<dbReference type="InterPro" id="IPR001021">
    <property type="entry name" value="Ribosomal_bL25_long"/>
</dbReference>
<dbReference type="GO" id="GO:0008097">
    <property type="term" value="F:5S rRNA binding"/>
    <property type="evidence" value="ECO:0007669"/>
    <property type="project" value="InterPro"/>
</dbReference>
<evidence type="ECO:0000256" key="3">
    <source>
        <dbReference type="ARBA" id="ARBA00022980"/>
    </source>
</evidence>
<evidence type="ECO:0000259" key="7">
    <source>
        <dbReference type="Pfam" id="PF01386"/>
    </source>
</evidence>
<evidence type="ECO:0000313" key="10">
    <source>
        <dbReference type="Proteomes" id="UP000231282"/>
    </source>
</evidence>
<protein>
    <recommendedName>
        <fullName evidence="5">Large ribosomal subunit protein bL25</fullName>
    </recommendedName>
    <alternativeName>
        <fullName evidence="5">General stress protein CTC</fullName>
    </alternativeName>
</protein>
<evidence type="ECO:0000256" key="6">
    <source>
        <dbReference type="SAM" id="MobiDB-lite"/>
    </source>
</evidence>
<dbReference type="Gene3D" id="2.40.240.10">
    <property type="entry name" value="Ribosomal Protein L25, Chain P"/>
    <property type="match status" value="1"/>
</dbReference>
<feature type="compositionally biased region" description="Basic and acidic residues" evidence="6">
    <location>
        <begin position="199"/>
        <end position="229"/>
    </location>
</feature>
<comment type="subunit">
    <text evidence="5">Part of the 50S ribosomal subunit; part of the 5S rRNA/L5/L18/L25 subcomplex. Contacts the 5S rRNA. Binds to the 5S rRNA independently of L5 and L18.</text>
</comment>
<keyword evidence="2 5" id="KW-0694">RNA-binding</keyword>
<dbReference type="InterPro" id="IPR011035">
    <property type="entry name" value="Ribosomal_bL25/Gln-tRNA_synth"/>
</dbReference>
<feature type="domain" description="Large ribosomal subunit protein bL25 L25" evidence="7">
    <location>
        <begin position="7"/>
        <end position="92"/>
    </location>
</feature>
<comment type="function">
    <text evidence="5">This is one of the proteins that binds to the 5S RNA in the ribosome where it forms part of the central protuberance.</text>
</comment>
<accession>A0A2H0WQT5</accession>
<keyword evidence="4 5" id="KW-0687">Ribonucleoprotein</keyword>
<dbReference type="InterPro" id="IPR020057">
    <property type="entry name" value="Ribosomal_bL25_b-dom"/>
</dbReference>
<evidence type="ECO:0000256" key="2">
    <source>
        <dbReference type="ARBA" id="ARBA00022884"/>
    </source>
</evidence>